<organism evidence="3 4">
    <name type="scientific">Hirsutella rhossiliensis</name>
    <dbReference type="NCBI Taxonomy" id="111463"/>
    <lineage>
        <taxon>Eukaryota</taxon>
        <taxon>Fungi</taxon>
        <taxon>Dikarya</taxon>
        <taxon>Ascomycota</taxon>
        <taxon>Pezizomycotina</taxon>
        <taxon>Sordariomycetes</taxon>
        <taxon>Hypocreomycetidae</taxon>
        <taxon>Hypocreales</taxon>
        <taxon>Ophiocordycipitaceae</taxon>
        <taxon>Hirsutella</taxon>
    </lineage>
</organism>
<dbReference type="AlphaFoldDB" id="A0A9P8N5A7"/>
<dbReference type="EMBL" id="JAIZPD010000002">
    <property type="protein sequence ID" value="KAH0967232.1"/>
    <property type="molecule type" value="Genomic_DNA"/>
</dbReference>
<evidence type="ECO:0000313" key="3">
    <source>
        <dbReference type="EMBL" id="KAH0967232.1"/>
    </source>
</evidence>
<gene>
    <name evidence="3" type="ORF">HRG_02641</name>
</gene>
<feature type="compositionally biased region" description="Polar residues" evidence="2">
    <location>
        <begin position="185"/>
        <end position="201"/>
    </location>
</feature>
<dbReference type="Proteomes" id="UP000824596">
    <property type="component" value="Unassembled WGS sequence"/>
</dbReference>
<accession>A0A9P8N5A7</accession>
<reference evidence="3" key="1">
    <citation type="submission" date="2021-09" db="EMBL/GenBank/DDBJ databases">
        <title>A high-quality genome of the endoparasitic fungus Hirsutella rhossiliensis with a comparison of Hirsutella genomes reveals transposable elements contributing to genome size variation.</title>
        <authorList>
            <person name="Lin R."/>
            <person name="Jiao Y."/>
            <person name="Sun X."/>
            <person name="Ling J."/>
            <person name="Xie B."/>
            <person name="Cheng X."/>
        </authorList>
    </citation>
    <scope>NUCLEOTIDE SEQUENCE</scope>
    <source>
        <strain evidence="3">HR02</strain>
    </source>
</reference>
<keyword evidence="4" id="KW-1185">Reference proteome</keyword>
<dbReference type="GeneID" id="68351770"/>
<feature type="region of interest" description="Disordered" evidence="2">
    <location>
        <begin position="31"/>
        <end position="50"/>
    </location>
</feature>
<evidence type="ECO:0000313" key="4">
    <source>
        <dbReference type="Proteomes" id="UP000824596"/>
    </source>
</evidence>
<name>A0A9P8N5A7_9HYPO</name>
<dbReference type="OrthoDB" id="6423603at2759"/>
<evidence type="ECO:0000256" key="1">
    <source>
        <dbReference type="SAM" id="Coils"/>
    </source>
</evidence>
<feature type="region of interest" description="Disordered" evidence="2">
    <location>
        <begin position="282"/>
        <end position="308"/>
    </location>
</feature>
<proteinExistence type="predicted"/>
<protein>
    <submittedName>
        <fullName evidence="3">Uncharacterized protein</fullName>
    </submittedName>
</protein>
<feature type="region of interest" description="Disordered" evidence="2">
    <location>
        <begin position="183"/>
        <end position="210"/>
    </location>
</feature>
<feature type="coiled-coil region" evidence="1">
    <location>
        <begin position="63"/>
        <end position="90"/>
    </location>
</feature>
<evidence type="ECO:0000256" key="2">
    <source>
        <dbReference type="SAM" id="MobiDB-lite"/>
    </source>
</evidence>
<sequence>MAQRRRSVPAGPLPTRSPGAAIVSSDMVIVAPTSSSSTPTAAQQQPRAAADPGLLARADALAKMTVELNLRAVSAQAERLEQELRELVVCTGQDKEFRRAHEQRVTDVWREIVAVRTQMDQCRDRQADFKVEFERCRRETDDLRQQVRREVSGLRDLIDAMASQLDSFPATAELDGEYLAGSIRTDGTQDTLEPDTASTARTGPATERTPTLIKELTGDTSTADCIRQTPRRRIQEAISSTRRWHRDHKTTTLADADFVANYLKQQSKRDPAVAVLIQKAIQRHMHQQHQHQHQQSGRRPRTGSRPRSLEDFCRDVTWRDVIETVEVVLVRGRDKAAEALRQQAGLSAKAWSHPNGPR</sequence>
<feature type="compositionally biased region" description="Basic residues" evidence="2">
    <location>
        <begin position="282"/>
        <end position="304"/>
    </location>
</feature>
<comment type="caution">
    <text evidence="3">The sequence shown here is derived from an EMBL/GenBank/DDBJ whole genome shotgun (WGS) entry which is preliminary data.</text>
</comment>
<dbReference type="RefSeq" id="XP_044724745.1">
    <property type="nucleotide sequence ID" value="XM_044861112.1"/>
</dbReference>
<keyword evidence="1" id="KW-0175">Coiled coil</keyword>